<dbReference type="GeneID" id="11266349"/>
<evidence type="ECO:0000313" key="2">
    <source>
        <dbReference type="EMBL" id="ABF81798.1"/>
    </source>
</evidence>
<reference evidence="4 7" key="3">
    <citation type="journal article" date="2015" name="Vet. Microbiol.">
        <title>Whole-genome sequence of a novel Chinese cyprinid herpesvirus 3 isolate reveals the existence of a distinct European genotype in East Asia.</title>
        <authorList>
            <person name="Li W."/>
            <person name="Lee X."/>
            <person name="Weng S."/>
            <person name="He J."/>
            <person name="Dong C."/>
        </authorList>
    </citation>
    <scope>NUCLEOTIDE SEQUENCE [LARGE SCALE GENOMIC DNA]</scope>
    <source>
        <strain evidence="4">KHV-GZ11</strain>
    </source>
</reference>
<evidence type="ECO:0000313" key="4">
    <source>
        <dbReference type="EMBL" id="AIC32370.1"/>
    </source>
</evidence>
<dbReference type="Proteomes" id="UP000106924">
    <property type="component" value="Segment"/>
</dbReference>
<keyword evidence="6" id="KW-1185">Reference proteome</keyword>
<protein>
    <submittedName>
        <fullName evidence="4">ORF15L</fullName>
    </submittedName>
    <submittedName>
        <fullName evidence="3">Protein ORF15</fullName>
    </submittedName>
</protein>
<dbReference type="EMBL" id="KJ627438">
    <property type="protein sequence ID" value="AIC32370.1"/>
    <property type="molecule type" value="Genomic_DNA"/>
</dbReference>
<evidence type="ECO:0000256" key="1">
    <source>
        <dbReference type="SAM" id="Phobius"/>
    </source>
</evidence>
<gene>
    <name evidence="4" type="ORF">CyHV3-GZ_ORF15L</name>
    <name evidence="3" type="ORF">CyHV3_ORF15</name>
</gene>
<evidence type="ECO:0000313" key="5">
    <source>
        <dbReference type="Proteomes" id="UP000106924"/>
    </source>
</evidence>
<reference evidence="5 6" key="1">
    <citation type="journal article" date="2007" name="J. Virol.">
        <title>Genome sequences of three koi herpesvirus isolates representing the expanding distribution of an emerging disease threatening koi and common carp worldwide.</title>
        <authorList>
            <person name="Aoki T."/>
            <person name="Hirono I."/>
            <person name="Kurokawa K."/>
            <person name="Fukuda H."/>
            <person name="Nahary R."/>
            <person name="Eldar A."/>
            <person name="Davison A.J."/>
            <person name="Waltzek T.B."/>
            <person name="Bercovier H."/>
            <person name="Hedrick R.P."/>
        </authorList>
    </citation>
    <scope>NUCLEOTIDE SEQUENCE [LARGE SCALE GENOMIC DNA]</scope>
    <source>
        <strain evidence="2">KHV-I</strain>
        <strain evidence="3 6">KHV-U</strain>
    </source>
</reference>
<dbReference type="Proteomes" id="UP000160099">
    <property type="component" value="Segment"/>
</dbReference>
<keyword evidence="1" id="KW-1133">Transmembrane helix</keyword>
<keyword evidence="1" id="KW-0472">Membrane</keyword>
<accession>A3QMI7</accession>
<keyword evidence="1" id="KW-0812">Transmembrane</keyword>
<dbReference type="RefSeq" id="YP_001096054.1">
    <property type="nucleotide sequence ID" value="NC_009127.1"/>
</dbReference>
<dbReference type="EMBL" id="DQ657948">
    <property type="protein sequence ID" value="ABG42846.1"/>
    <property type="molecule type" value="Genomic_DNA"/>
</dbReference>
<evidence type="ECO:0000313" key="6">
    <source>
        <dbReference type="Proteomes" id="UP000156776"/>
    </source>
</evidence>
<feature type="transmembrane region" description="Helical" evidence="1">
    <location>
        <begin position="20"/>
        <end position="39"/>
    </location>
</feature>
<dbReference type="KEGG" id="vg:11266349"/>
<proteinExistence type="predicted"/>
<dbReference type="Proteomes" id="UP000156776">
    <property type="component" value="Segment"/>
</dbReference>
<evidence type="ECO:0000313" key="3">
    <source>
        <dbReference type="EMBL" id="ABG42846.1"/>
    </source>
</evidence>
<name>A3QMI7_CYHV3</name>
<dbReference type="EMBL" id="DQ177346">
    <property type="protein sequence ID" value="ABF81798.1"/>
    <property type="molecule type" value="Genomic_DNA"/>
</dbReference>
<evidence type="ECO:0000313" key="7">
    <source>
        <dbReference type="Proteomes" id="UP000160099"/>
    </source>
</evidence>
<organism evidence="2 5">
    <name type="scientific">Cyprinid herpesvirus 3</name>
    <name type="common">CyHV-3</name>
    <dbReference type="NCBI Taxonomy" id="180230"/>
    <lineage>
        <taxon>Viruses</taxon>
        <taxon>Duplodnaviria</taxon>
        <taxon>Heunggongvirae</taxon>
        <taxon>Peploviricota</taxon>
        <taxon>Herviviricetes</taxon>
        <taxon>Herpesvirales</taxon>
        <taxon>Alloherpesviridae</taxon>
        <taxon>Cyvirus</taxon>
        <taxon>Cyvirus cyprinidallo3</taxon>
    </lineage>
</organism>
<reference evidence="3" key="2">
    <citation type="submission" date="2007-03" db="EMBL/GenBank/DDBJ databases">
        <title>Comparative genomics of carp herpesviruses.</title>
        <authorList>
            <person name="Davison A.J."/>
            <person name="Kurobe T."/>
            <person name="Gatherer D."/>
            <person name="Cunningham C."/>
            <person name="Waltzek T.B."/>
            <person name="Korf I."/>
            <person name="Fukuda H."/>
            <person name="Hedrick R.P."/>
        </authorList>
    </citation>
    <scope>NUCLEOTIDE SEQUENCE</scope>
    <source>
        <strain evidence="3">KHV-U</strain>
    </source>
</reference>
<sequence>MPETILVEKSLLSAGETLAVVVFTFCLLYLVFNACLCVVRLRQHYAQYDYLDDLDIEDETAV</sequence>